<gene>
    <name evidence="5" type="ORF">M0R45_013394</name>
</gene>
<dbReference type="GO" id="GO:0004869">
    <property type="term" value="F:cysteine-type endopeptidase inhibitor activity"/>
    <property type="evidence" value="ECO:0007669"/>
    <property type="project" value="UniProtKB-KW"/>
</dbReference>
<evidence type="ECO:0000313" key="5">
    <source>
        <dbReference type="EMBL" id="KAK9936558.1"/>
    </source>
</evidence>
<evidence type="ECO:0000256" key="3">
    <source>
        <dbReference type="SAM" id="SignalP"/>
    </source>
</evidence>
<protein>
    <recommendedName>
        <fullName evidence="4">Cystatin domain-containing protein</fullName>
    </recommendedName>
</protein>
<evidence type="ECO:0000259" key="4">
    <source>
        <dbReference type="SMART" id="SM00043"/>
    </source>
</evidence>
<dbReference type="PANTHER" id="PTHR47364">
    <property type="entry name" value="CYSTEINE PROTEINASE INHIBITOR 5"/>
    <property type="match status" value="1"/>
</dbReference>
<dbReference type="AlphaFoldDB" id="A0AAW1XJN5"/>
<feature type="chain" id="PRO_5043979806" description="Cystatin domain-containing protein" evidence="3">
    <location>
        <begin position="30"/>
        <end position="130"/>
    </location>
</feature>
<dbReference type="Proteomes" id="UP001457282">
    <property type="component" value="Unassembled WGS sequence"/>
</dbReference>
<evidence type="ECO:0000256" key="2">
    <source>
        <dbReference type="ARBA" id="ARBA00022704"/>
    </source>
</evidence>
<dbReference type="SMART" id="SM00043">
    <property type="entry name" value="CY"/>
    <property type="match status" value="1"/>
</dbReference>
<feature type="signal peptide" evidence="3">
    <location>
        <begin position="1"/>
        <end position="29"/>
    </location>
</feature>
<evidence type="ECO:0000256" key="1">
    <source>
        <dbReference type="ARBA" id="ARBA00022690"/>
    </source>
</evidence>
<reference evidence="5 6" key="1">
    <citation type="journal article" date="2023" name="G3 (Bethesda)">
        <title>A chromosome-length genome assembly and annotation of blackberry (Rubus argutus, cv. 'Hillquist').</title>
        <authorList>
            <person name="Bruna T."/>
            <person name="Aryal R."/>
            <person name="Dudchenko O."/>
            <person name="Sargent D.J."/>
            <person name="Mead D."/>
            <person name="Buti M."/>
            <person name="Cavallini A."/>
            <person name="Hytonen T."/>
            <person name="Andres J."/>
            <person name="Pham M."/>
            <person name="Weisz D."/>
            <person name="Mascagni F."/>
            <person name="Usai G."/>
            <person name="Natali L."/>
            <person name="Bassil N."/>
            <person name="Fernandez G.E."/>
            <person name="Lomsadze A."/>
            <person name="Armour M."/>
            <person name="Olukolu B."/>
            <person name="Poorten T."/>
            <person name="Britton C."/>
            <person name="Davik J."/>
            <person name="Ashrafi H."/>
            <person name="Aiden E.L."/>
            <person name="Borodovsky M."/>
            <person name="Worthington M."/>
        </authorList>
    </citation>
    <scope>NUCLEOTIDE SEQUENCE [LARGE SCALE GENOMIC DNA]</scope>
    <source>
        <strain evidence="5">PI 553951</strain>
    </source>
</reference>
<organism evidence="5 6">
    <name type="scientific">Rubus argutus</name>
    <name type="common">Southern blackberry</name>
    <dbReference type="NCBI Taxonomy" id="59490"/>
    <lineage>
        <taxon>Eukaryota</taxon>
        <taxon>Viridiplantae</taxon>
        <taxon>Streptophyta</taxon>
        <taxon>Embryophyta</taxon>
        <taxon>Tracheophyta</taxon>
        <taxon>Spermatophyta</taxon>
        <taxon>Magnoliopsida</taxon>
        <taxon>eudicotyledons</taxon>
        <taxon>Gunneridae</taxon>
        <taxon>Pentapetalae</taxon>
        <taxon>rosids</taxon>
        <taxon>fabids</taxon>
        <taxon>Rosales</taxon>
        <taxon>Rosaceae</taxon>
        <taxon>Rosoideae</taxon>
        <taxon>Rosoideae incertae sedis</taxon>
        <taxon>Rubus</taxon>
    </lineage>
</organism>
<dbReference type="Pfam" id="PF16845">
    <property type="entry name" value="SQAPI"/>
    <property type="match status" value="1"/>
</dbReference>
<dbReference type="CDD" id="cd00042">
    <property type="entry name" value="CY"/>
    <property type="match status" value="1"/>
</dbReference>
<dbReference type="EMBL" id="JBEDUW010000003">
    <property type="protein sequence ID" value="KAK9936558.1"/>
    <property type="molecule type" value="Genomic_DNA"/>
</dbReference>
<keyword evidence="1" id="KW-0646">Protease inhibitor</keyword>
<sequence>MMKLVFSLDLFTFLLLAGLLAHLSGVLLAVPEDHPIYGAYHPIEDIHDLHVKEIAEFAVSEFNKQFQKKLVFQRVVRGEIQVVAGKNYKLVIMVTDESSLPTSTVNYECIVWEKIWIKFRKLTLFHVVKT</sequence>
<dbReference type="SUPFAM" id="SSF54403">
    <property type="entry name" value="Cystatin/monellin"/>
    <property type="match status" value="1"/>
</dbReference>
<comment type="caution">
    <text evidence="5">The sequence shown here is derived from an EMBL/GenBank/DDBJ whole genome shotgun (WGS) entry which is preliminary data.</text>
</comment>
<keyword evidence="2" id="KW-0789">Thiol protease inhibitor</keyword>
<dbReference type="InterPro" id="IPR000010">
    <property type="entry name" value="Cystatin_dom"/>
</dbReference>
<dbReference type="InterPro" id="IPR046350">
    <property type="entry name" value="Cystatin_sf"/>
</dbReference>
<evidence type="ECO:0000313" key="6">
    <source>
        <dbReference type="Proteomes" id="UP001457282"/>
    </source>
</evidence>
<dbReference type="Gene3D" id="3.10.450.10">
    <property type="match status" value="1"/>
</dbReference>
<dbReference type="PANTHER" id="PTHR47364:SF2">
    <property type="entry name" value="CYSTEINE PROTEINASE INHIBITOR 5"/>
    <property type="match status" value="1"/>
</dbReference>
<feature type="domain" description="Cystatin" evidence="4">
    <location>
        <begin position="35"/>
        <end position="128"/>
    </location>
</feature>
<proteinExistence type="predicted"/>
<keyword evidence="3" id="KW-0732">Signal</keyword>
<name>A0AAW1XJN5_RUBAR</name>
<accession>A0AAW1XJN5</accession>
<keyword evidence="6" id="KW-1185">Reference proteome</keyword>